<sequence length="176" mass="18934">MAEPKPTRVLYLVSCAAPPILAIGELIRLLQAQGWTVCLVPTPRAAGWIDAASLATLTGYSVRHDYKQPEEPDTLPRADAIAVAPATFNTINKWVAGISDTFALGLLNEALGLKLPVTVTPYAKPTLAAHPVFKANLMTLSQWGVNVLPNEIIRPRSKEEAFVWGPVVAALTNLDT</sequence>
<dbReference type="InterPro" id="IPR003382">
    <property type="entry name" value="Flavoprotein"/>
</dbReference>
<organism evidence="2 3">
    <name type="scientific">Actinocrispum wychmicini</name>
    <dbReference type="NCBI Taxonomy" id="1213861"/>
    <lineage>
        <taxon>Bacteria</taxon>
        <taxon>Bacillati</taxon>
        <taxon>Actinomycetota</taxon>
        <taxon>Actinomycetes</taxon>
        <taxon>Pseudonocardiales</taxon>
        <taxon>Pseudonocardiaceae</taxon>
        <taxon>Actinocrispum</taxon>
    </lineage>
</organism>
<feature type="domain" description="Flavoprotein" evidence="1">
    <location>
        <begin position="10"/>
        <end position="149"/>
    </location>
</feature>
<dbReference type="EMBL" id="SLWS01000001">
    <property type="protein sequence ID" value="TCO65581.1"/>
    <property type="molecule type" value="Genomic_DNA"/>
</dbReference>
<dbReference type="SUPFAM" id="SSF52507">
    <property type="entry name" value="Homo-oligomeric flavin-containing Cys decarboxylases, HFCD"/>
    <property type="match status" value="1"/>
</dbReference>
<dbReference type="Gene3D" id="3.40.50.1950">
    <property type="entry name" value="Flavin prenyltransferase-like"/>
    <property type="match status" value="1"/>
</dbReference>
<dbReference type="Proteomes" id="UP000295680">
    <property type="component" value="Unassembled WGS sequence"/>
</dbReference>
<dbReference type="GO" id="GO:0003824">
    <property type="term" value="F:catalytic activity"/>
    <property type="evidence" value="ECO:0007669"/>
    <property type="project" value="InterPro"/>
</dbReference>
<protein>
    <submittedName>
        <fullName evidence="2">Flavoprotein</fullName>
    </submittedName>
</protein>
<dbReference type="RefSeq" id="WP_243726664.1">
    <property type="nucleotide sequence ID" value="NZ_SLWS01000001.1"/>
</dbReference>
<gene>
    <name evidence="2" type="ORF">EV192_1011373</name>
</gene>
<dbReference type="AlphaFoldDB" id="A0A4R2JY96"/>
<evidence type="ECO:0000313" key="3">
    <source>
        <dbReference type="Proteomes" id="UP000295680"/>
    </source>
</evidence>
<comment type="caution">
    <text evidence="2">The sequence shown here is derived from an EMBL/GenBank/DDBJ whole genome shotgun (WGS) entry which is preliminary data.</text>
</comment>
<evidence type="ECO:0000313" key="2">
    <source>
        <dbReference type="EMBL" id="TCO65581.1"/>
    </source>
</evidence>
<accession>A0A4R2JY96</accession>
<dbReference type="InterPro" id="IPR036551">
    <property type="entry name" value="Flavin_trans-like"/>
</dbReference>
<dbReference type="Pfam" id="PF02441">
    <property type="entry name" value="Flavoprotein"/>
    <property type="match status" value="1"/>
</dbReference>
<evidence type="ECO:0000259" key="1">
    <source>
        <dbReference type="Pfam" id="PF02441"/>
    </source>
</evidence>
<keyword evidence="3" id="KW-1185">Reference proteome</keyword>
<reference evidence="2 3" key="1">
    <citation type="submission" date="2019-03" db="EMBL/GenBank/DDBJ databases">
        <title>Genomic Encyclopedia of Type Strains, Phase IV (KMG-IV): sequencing the most valuable type-strain genomes for metagenomic binning, comparative biology and taxonomic classification.</title>
        <authorList>
            <person name="Goeker M."/>
        </authorList>
    </citation>
    <scope>NUCLEOTIDE SEQUENCE [LARGE SCALE GENOMIC DNA]</scope>
    <source>
        <strain evidence="2 3">DSM 45934</strain>
    </source>
</reference>
<proteinExistence type="predicted"/>
<name>A0A4R2JY96_9PSEU</name>